<reference evidence="2 3" key="1">
    <citation type="submission" date="2010-10" db="EMBL/GenBank/DDBJ databases">
        <title>Complete sequence of Frankia sp. EuI1c.</title>
        <authorList>
            <consortium name="US DOE Joint Genome Institute"/>
            <person name="Lucas S."/>
            <person name="Copeland A."/>
            <person name="Lapidus A."/>
            <person name="Cheng J.-F."/>
            <person name="Bruce D."/>
            <person name="Goodwin L."/>
            <person name="Pitluck S."/>
            <person name="Chertkov O."/>
            <person name="Detter J.C."/>
            <person name="Han C."/>
            <person name="Tapia R."/>
            <person name="Land M."/>
            <person name="Hauser L."/>
            <person name="Jeffries C."/>
            <person name="Kyrpides N."/>
            <person name="Ivanova N."/>
            <person name="Mikhailova N."/>
            <person name="Beauchemin N."/>
            <person name="Sen A."/>
            <person name="Sur S.A."/>
            <person name="Gtari M."/>
            <person name="Wall L."/>
            <person name="Tisa L."/>
            <person name="Woyke T."/>
        </authorList>
    </citation>
    <scope>NUCLEOTIDE SEQUENCE [LARGE SCALE GENOMIC DNA]</scope>
    <source>
        <strain evidence="3">DSM 45817 / CECT 9037 / EuI1c</strain>
    </source>
</reference>
<feature type="region of interest" description="Disordered" evidence="1">
    <location>
        <begin position="1"/>
        <end position="22"/>
    </location>
</feature>
<dbReference type="Proteomes" id="UP000002484">
    <property type="component" value="Chromosome"/>
</dbReference>
<dbReference type="eggNOG" id="ENOG50344V5">
    <property type="taxonomic scope" value="Bacteria"/>
</dbReference>
<organism evidence="2 3">
    <name type="scientific">Pseudofrankia inefficax (strain DSM 45817 / CECT 9037 / DDB 130130 / EuI1c)</name>
    <name type="common">Frankia inefficax</name>
    <dbReference type="NCBI Taxonomy" id="298654"/>
    <lineage>
        <taxon>Bacteria</taxon>
        <taxon>Bacillati</taxon>
        <taxon>Actinomycetota</taxon>
        <taxon>Actinomycetes</taxon>
        <taxon>Frankiales</taxon>
        <taxon>Frankiaceae</taxon>
        <taxon>Pseudofrankia</taxon>
    </lineage>
</organism>
<dbReference type="InParanoid" id="E3JC33"/>
<protein>
    <submittedName>
        <fullName evidence="2">Uncharacterized protein</fullName>
    </submittedName>
</protein>
<keyword evidence="3" id="KW-1185">Reference proteome</keyword>
<dbReference type="KEGG" id="fri:FraEuI1c_5503"/>
<name>E3JC33_PSEI1</name>
<gene>
    <name evidence="2" type="ordered locus">FraEuI1c_5503</name>
</gene>
<dbReference type="HOGENOM" id="CLU_157310_1_0_11"/>
<proteinExistence type="predicted"/>
<sequence length="77" mass="8025">MRAVRRLGRPAAEETTGATGSPDIVELAGGDFAVVGWDITGEIDLSMLPGVHCAPGERVVRIDRSVLLAARGDIPDA</sequence>
<evidence type="ECO:0000256" key="1">
    <source>
        <dbReference type="SAM" id="MobiDB-lite"/>
    </source>
</evidence>
<dbReference type="AlphaFoldDB" id="E3JC33"/>
<evidence type="ECO:0000313" key="3">
    <source>
        <dbReference type="Proteomes" id="UP000002484"/>
    </source>
</evidence>
<dbReference type="EMBL" id="CP002299">
    <property type="protein sequence ID" value="ADP83489.1"/>
    <property type="molecule type" value="Genomic_DNA"/>
</dbReference>
<evidence type="ECO:0000313" key="2">
    <source>
        <dbReference type="EMBL" id="ADP83489.1"/>
    </source>
</evidence>
<dbReference type="STRING" id="298654.FraEuI1c_5503"/>
<accession>E3JC33</accession>